<evidence type="ECO:0000313" key="1">
    <source>
        <dbReference type="EMBL" id="AYV80688.1"/>
    </source>
</evidence>
<reference evidence="1" key="1">
    <citation type="submission" date="2018-10" db="EMBL/GenBank/DDBJ databases">
        <title>Hidden diversity of soil giant viruses.</title>
        <authorList>
            <person name="Schulz F."/>
            <person name="Alteio L."/>
            <person name="Goudeau D."/>
            <person name="Ryan E.M."/>
            <person name="Malmstrom R.R."/>
            <person name="Blanchard J."/>
            <person name="Woyke T."/>
        </authorList>
    </citation>
    <scope>NUCLEOTIDE SEQUENCE</scope>
    <source>
        <strain evidence="1">HAV1</strain>
    </source>
</reference>
<protein>
    <submittedName>
        <fullName evidence="1">Uncharacterized protein</fullName>
    </submittedName>
</protein>
<accession>A0A3G5A0H6</accession>
<dbReference type="EMBL" id="MK072246">
    <property type="protein sequence ID" value="AYV80688.1"/>
    <property type="molecule type" value="Genomic_DNA"/>
</dbReference>
<organism evidence="1">
    <name type="scientific">Harvfovirus sp</name>
    <dbReference type="NCBI Taxonomy" id="2487768"/>
    <lineage>
        <taxon>Viruses</taxon>
        <taxon>Varidnaviria</taxon>
        <taxon>Bamfordvirae</taxon>
        <taxon>Nucleocytoviricota</taxon>
        <taxon>Megaviricetes</taxon>
        <taxon>Imitervirales</taxon>
        <taxon>Mimiviridae</taxon>
        <taxon>Klosneuvirinae</taxon>
    </lineage>
</organism>
<sequence>MRTIEKFEVKEFGAVGQKYVEENKDRIHQCIAKVFTNKNLLKKLDLINWPLGKHKDRSIEAVKTLIYLFNKLYLTFANCTEKKLLCLYCDAIDKFLVLLNLAASACFNVESLDVLKNIIGDLGVIQSLAICKCSRHLSEGGEIIEKEENDEVGGEVEVEMEASEEQKGDDELSRISAFSKFSKISSTGVDPNSSYATMIPIIKHIMDRIDTVQKYVDEGSGKQAKQSVMQDMDAQNVSTKTLDSTSTEILTKNPPLTLVIQHTNQLCSCVVCKKTLNTTLPPQLKNPTNCSVVSLDKEIEMVSVICLACTKKISLVNSLPKIDGLSQQISLADVISSIESITEECPPDKKYCTGETNNQP</sequence>
<proteinExistence type="predicted"/>
<name>A0A3G5A0H6_9VIRU</name>
<gene>
    <name evidence="1" type="ORF">Harvfovirus4_52</name>
</gene>